<evidence type="ECO:0000256" key="1">
    <source>
        <dbReference type="ARBA" id="ARBA00004643"/>
    </source>
</evidence>
<protein>
    <recommendedName>
        <fullName evidence="4 11">Protein PBN1</fullName>
    </recommendedName>
</protein>
<dbReference type="PANTHER" id="PTHR28533:SF1">
    <property type="entry name" value="PROTEIN PBN1"/>
    <property type="match status" value="1"/>
</dbReference>
<comment type="caution">
    <text evidence="13">The sequence shown here is derived from an EMBL/GenBank/DDBJ whole genome shotgun (WGS) entry which is preliminary data.</text>
</comment>
<dbReference type="InterPro" id="IPR013233">
    <property type="entry name" value="PIG-X/PBN1"/>
</dbReference>
<evidence type="ECO:0000313" key="14">
    <source>
        <dbReference type="Proteomes" id="UP001303473"/>
    </source>
</evidence>
<dbReference type="Pfam" id="PF08320">
    <property type="entry name" value="PIG-X"/>
    <property type="match status" value="1"/>
</dbReference>
<accession>A0AAN6N8E5</accession>
<evidence type="ECO:0000256" key="9">
    <source>
        <dbReference type="ARBA" id="ARBA00023136"/>
    </source>
</evidence>
<comment type="pathway">
    <text evidence="2 11">Glycolipid biosynthesis; glycosylphosphatidylinositol-anchor biosynthesis.</text>
</comment>
<organism evidence="13 14">
    <name type="scientific">Diplogelasinospora grovesii</name>
    <dbReference type="NCBI Taxonomy" id="303347"/>
    <lineage>
        <taxon>Eukaryota</taxon>
        <taxon>Fungi</taxon>
        <taxon>Dikarya</taxon>
        <taxon>Ascomycota</taxon>
        <taxon>Pezizomycotina</taxon>
        <taxon>Sordariomycetes</taxon>
        <taxon>Sordariomycetidae</taxon>
        <taxon>Sordariales</taxon>
        <taxon>Diplogelasinosporaceae</taxon>
        <taxon>Diplogelasinospora</taxon>
    </lineage>
</organism>
<evidence type="ECO:0000256" key="8">
    <source>
        <dbReference type="ARBA" id="ARBA00022989"/>
    </source>
</evidence>
<dbReference type="AlphaFoldDB" id="A0AAN6N8E5"/>
<reference evidence="14" key="1">
    <citation type="journal article" date="2023" name="Mol. Phylogenet. Evol.">
        <title>Genome-scale phylogeny and comparative genomics of the fungal order Sordariales.</title>
        <authorList>
            <person name="Hensen N."/>
            <person name="Bonometti L."/>
            <person name="Westerberg I."/>
            <person name="Brannstrom I.O."/>
            <person name="Guillou S."/>
            <person name="Cros-Aarteil S."/>
            <person name="Calhoun S."/>
            <person name="Haridas S."/>
            <person name="Kuo A."/>
            <person name="Mondo S."/>
            <person name="Pangilinan J."/>
            <person name="Riley R."/>
            <person name="LaButti K."/>
            <person name="Andreopoulos B."/>
            <person name="Lipzen A."/>
            <person name="Chen C."/>
            <person name="Yan M."/>
            <person name="Daum C."/>
            <person name="Ng V."/>
            <person name="Clum A."/>
            <person name="Steindorff A."/>
            <person name="Ohm R.A."/>
            <person name="Martin F."/>
            <person name="Silar P."/>
            <person name="Natvig D.O."/>
            <person name="Lalanne C."/>
            <person name="Gautier V."/>
            <person name="Ament-Velasquez S.L."/>
            <person name="Kruys A."/>
            <person name="Hutchinson M.I."/>
            <person name="Powell A.J."/>
            <person name="Barry K."/>
            <person name="Miller A.N."/>
            <person name="Grigoriev I.V."/>
            <person name="Debuchy R."/>
            <person name="Gladieux P."/>
            <person name="Hiltunen Thoren M."/>
            <person name="Johannesson H."/>
        </authorList>
    </citation>
    <scope>NUCLEOTIDE SEQUENCE [LARGE SCALE GENOMIC DNA]</scope>
    <source>
        <strain evidence="14">CBS 340.73</strain>
    </source>
</reference>
<feature type="region of interest" description="Disordered" evidence="12">
    <location>
        <begin position="487"/>
        <end position="506"/>
    </location>
</feature>
<evidence type="ECO:0000256" key="11">
    <source>
        <dbReference type="RuleBase" id="RU366056"/>
    </source>
</evidence>
<dbReference type="GO" id="GO:0000030">
    <property type="term" value="F:mannosyltransferase activity"/>
    <property type="evidence" value="ECO:0007669"/>
    <property type="project" value="TreeGrafter"/>
</dbReference>
<keyword evidence="7 11" id="KW-0256">Endoplasmic reticulum</keyword>
<keyword evidence="8" id="KW-1133">Transmembrane helix</keyword>
<proteinExistence type="inferred from homology"/>
<dbReference type="SMART" id="SM00780">
    <property type="entry name" value="PIG-X"/>
    <property type="match status" value="1"/>
</dbReference>
<evidence type="ECO:0000256" key="10">
    <source>
        <dbReference type="ARBA" id="ARBA00023180"/>
    </source>
</evidence>
<dbReference type="EMBL" id="MU853795">
    <property type="protein sequence ID" value="KAK3940526.1"/>
    <property type="molecule type" value="Genomic_DNA"/>
</dbReference>
<keyword evidence="9" id="KW-0472">Membrane</keyword>
<evidence type="ECO:0000256" key="3">
    <source>
        <dbReference type="ARBA" id="ARBA00010345"/>
    </source>
</evidence>
<evidence type="ECO:0000256" key="7">
    <source>
        <dbReference type="ARBA" id="ARBA00022824"/>
    </source>
</evidence>
<keyword evidence="14" id="KW-1185">Reference proteome</keyword>
<evidence type="ECO:0000313" key="13">
    <source>
        <dbReference type="EMBL" id="KAK3940526.1"/>
    </source>
</evidence>
<gene>
    <name evidence="13" type="ORF">QBC46DRAFT_385233</name>
</gene>
<evidence type="ECO:0000256" key="12">
    <source>
        <dbReference type="SAM" id="MobiDB-lite"/>
    </source>
</evidence>
<dbReference type="PANTHER" id="PTHR28533">
    <property type="entry name" value="PROTEIN PBN1"/>
    <property type="match status" value="1"/>
</dbReference>
<comment type="function">
    <text evidence="11">Required for proper folding and/or the stability of a subset of proteins in the endoplasmic reticulum. Component of glycosylphosphatidylinositol-mannosyltransferase 1 which transfers the first of the 4 mannoses in the GPI-anchor precursors during GPI-anchor biosynthesis. Probably acts by stabilizing the mannosyltransferase GPI14.</text>
</comment>
<dbReference type="GO" id="GO:0006506">
    <property type="term" value="P:GPI anchor biosynthetic process"/>
    <property type="evidence" value="ECO:0007669"/>
    <property type="project" value="UniProtKB-KW"/>
</dbReference>
<dbReference type="GO" id="GO:0005789">
    <property type="term" value="C:endoplasmic reticulum membrane"/>
    <property type="evidence" value="ECO:0007669"/>
    <property type="project" value="UniProtKB-SubCell"/>
</dbReference>
<evidence type="ECO:0000256" key="2">
    <source>
        <dbReference type="ARBA" id="ARBA00004687"/>
    </source>
</evidence>
<dbReference type="GO" id="GO:1990529">
    <property type="term" value="C:glycosylphosphatidylinositol-mannosyltransferase I complex"/>
    <property type="evidence" value="ECO:0007669"/>
    <property type="project" value="TreeGrafter"/>
</dbReference>
<name>A0AAN6N8E5_9PEZI</name>
<evidence type="ECO:0000256" key="5">
    <source>
        <dbReference type="ARBA" id="ARBA00022502"/>
    </source>
</evidence>
<evidence type="ECO:0000256" key="4">
    <source>
        <dbReference type="ARBA" id="ARBA00020410"/>
    </source>
</evidence>
<dbReference type="Proteomes" id="UP001303473">
    <property type="component" value="Unassembled WGS sequence"/>
</dbReference>
<sequence length="506" mass="55954">MRERITFVQRLGDALDPSVLQIAGGVISGPEIAAAREDRLTFATDEFPDELWLLLRGIHQLHIRWASADAYEAVSPFLSRLPPGFHAFLTPESKSYTESPKLCAILADIFGKLDCSTPAESFTSLPHDRFSHSTSLQYYHPLDDLSHFIRYAKEKLCPPADASCVTRVDSLAKASSLDISYDEISHALKVTATWPYQRQPVQVTSRPPFRTEVGILSADKPQTLEPHELGISGLLTVLGQDPEPKPTLFSFASRHRDAESAFSVKWMEPTGLHPTLQIRLDSNTLPKEADGAFCSPHAYLTLPRGVFADKYQLSDGLFLASKNLTALRYTSQPVDLEAPEYAMKRWGSAILVELTPPKETEGKEAWTAEIPLHLRYLSPAEGGYAGLKVPYPVVFWACAAEEGTKFPNNPFERANLGYDGLFGPRTVFWHVEPRPEGNSLMTTLNVPVLDLAKSQHVNVGTAIAVLLGFAWAAWKLFGVFATSGYGREEGSKAKTGKKPSEDKKKQ</sequence>
<keyword evidence="6" id="KW-0812">Transmembrane</keyword>
<comment type="subcellular location">
    <subcellularLocation>
        <location evidence="11">Endoplasmic reticulum membrane</location>
        <topology evidence="11">Single-pass membrane protein</topology>
    </subcellularLocation>
    <subcellularLocation>
        <location evidence="1">Endoplasmic reticulum membrane</location>
        <topology evidence="1">Single-pass type III membrane protein</topology>
    </subcellularLocation>
</comment>
<evidence type="ECO:0000256" key="6">
    <source>
        <dbReference type="ARBA" id="ARBA00022692"/>
    </source>
</evidence>
<keyword evidence="5 11" id="KW-0337">GPI-anchor biosynthesis</keyword>
<keyword evidence="10" id="KW-0325">Glycoprotein</keyword>
<comment type="similarity">
    <text evidence="3 11">Belongs to the PIGX family.</text>
</comment>
<dbReference type="InterPro" id="IPR042322">
    <property type="entry name" value="Pbn1"/>
</dbReference>